<gene>
    <name evidence="3" type="ORF">DW885_01155</name>
</gene>
<dbReference type="InterPro" id="IPR029069">
    <property type="entry name" value="HotDog_dom_sf"/>
</dbReference>
<evidence type="ECO:0000256" key="2">
    <source>
        <dbReference type="ARBA" id="ARBA00022801"/>
    </source>
</evidence>
<protein>
    <submittedName>
        <fullName evidence="3">Acyl-CoA thioesterase</fullName>
    </submittedName>
</protein>
<dbReference type="CDD" id="cd00586">
    <property type="entry name" value="4HBT"/>
    <property type="match status" value="1"/>
</dbReference>
<comment type="caution">
    <text evidence="3">The sequence shown here is derived from an EMBL/GenBank/DDBJ whole genome shotgun (WGS) entry which is preliminary data.</text>
</comment>
<dbReference type="GO" id="GO:0047617">
    <property type="term" value="F:fatty acyl-CoA hydrolase activity"/>
    <property type="evidence" value="ECO:0007669"/>
    <property type="project" value="TreeGrafter"/>
</dbReference>
<proteinExistence type="inferred from homology"/>
<dbReference type="RefSeq" id="WP_118000192.1">
    <property type="nucleotide sequence ID" value="NZ_QSGQ01000001.1"/>
</dbReference>
<dbReference type="Pfam" id="PF13279">
    <property type="entry name" value="4HBT_2"/>
    <property type="match status" value="1"/>
</dbReference>
<dbReference type="EMBL" id="QSGQ01000001">
    <property type="protein sequence ID" value="RHB42661.1"/>
    <property type="molecule type" value="Genomic_DNA"/>
</dbReference>
<sequence length="159" mass="18543">MSEQTKTWNKYIHKVQNYETDQMGIVHHSNYIRWFEEARCDLLDYMGVGFADLEKQGIISPILSVEADYLRMVYYGDTVSIDAYIKEYNGIKLIVGYEVKDDRTGMVHCRGTSKHCFIDKTGRPLVLRKSFPELNEAFEAGVKIHKENKKALIKKREDK</sequence>
<dbReference type="PANTHER" id="PTHR31793:SF27">
    <property type="entry name" value="NOVEL THIOESTERASE SUPERFAMILY DOMAIN AND SAPOSIN A-TYPE DOMAIN CONTAINING PROTEIN (0610012H03RIK)"/>
    <property type="match status" value="1"/>
</dbReference>
<evidence type="ECO:0000313" key="3">
    <source>
        <dbReference type="EMBL" id="RHB42661.1"/>
    </source>
</evidence>
<accession>A0A413W957</accession>
<evidence type="ECO:0000313" key="4">
    <source>
        <dbReference type="Proteomes" id="UP000284883"/>
    </source>
</evidence>
<keyword evidence="2" id="KW-0378">Hydrolase</keyword>
<dbReference type="InterPro" id="IPR050563">
    <property type="entry name" value="4-hydroxybenzoyl-CoA_TE"/>
</dbReference>
<dbReference type="Proteomes" id="UP000284883">
    <property type="component" value="Unassembled WGS sequence"/>
</dbReference>
<dbReference type="Gene3D" id="3.10.129.10">
    <property type="entry name" value="Hotdog Thioesterase"/>
    <property type="match status" value="1"/>
</dbReference>
<organism evidence="3 4">
    <name type="scientific">Dorea formicigenerans</name>
    <dbReference type="NCBI Taxonomy" id="39486"/>
    <lineage>
        <taxon>Bacteria</taxon>
        <taxon>Bacillati</taxon>
        <taxon>Bacillota</taxon>
        <taxon>Clostridia</taxon>
        <taxon>Lachnospirales</taxon>
        <taxon>Lachnospiraceae</taxon>
        <taxon>Dorea</taxon>
    </lineage>
</organism>
<dbReference type="SUPFAM" id="SSF54637">
    <property type="entry name" value="Thioesterase/thiol ester dehydrase-isomerase"/>
    <property type="match status" value="1"/>
</dbReference>
<reference evidence="3 4" key="1">
    <citation type="submission" date="2018-08" db="EMBL/GenBank/DDBJ databases">
        <title>A genome reference for cultivated species of the human gut microbiota.</title>
        <authorList>
            <person name="Zou Y."/>
            <person name="Xue W."/>
            <person name="Luo G."/>
        </authorList>
    </citation>
    <scope>NUCLEOTIDE SEQUENCE [LARGE SCALE GENOMIC DNA]</scope>
    <source>
        <strain evidence="3 4">AM40-15AC</strain>
    </source>
</reference>
<name>A0A413W957_9FIRM</name>
<comment type="similarity">
    <text evidence="1">Belongs to the 4-hydroxybenzoyl-CoA thioesterase family.</text>
</comment>
<evidence type="ECO:0000256" key="1">
    <source>
        <dbReference type="ARBA" id="ARBA00005953"/>
    </source>
</evidence>
<dbReference type="PANTHER" id="PTHR31793">
    <property type="entry name" value="4-HYDROXYBENZOYL-COA THIOESTERASE FAMILY MEMBER"/>
    <property type="match status" value="1"/>
</dbReference>
<dbReference type="AlphaFoldDB" id="A0A413W957"/>